<dbReference type="RefSeq" id="WP_249699654.1">
    <property type="nucleotide sequence ID" value="NZ_JAMFLX010000013.1"/>
</dbReference>
<evidence type="ECO:0000313" key="4">
    <source>
        <dbReference type="Proteomes" id="UP001203338"/>
    </source>
</evidence>
<evidence type="ECO:0000259" key="2">
    <source>
        <dbReference type="Pfam" id="PF00188"/>
    </source>
</evidence>
<dbReference type="SUPFAM" id="SSF55797">
    <property type="entry name" value="PR-1-like"/>
    <property type="match status" value="1"/>
</dbReference>
<dbReference type="Proteomes" id="UP001203338">
    <property type="component" value="Unassembled WGS sequence"/>
</dbReference>
<reference evidence="3 4" key="1">
    <citation type="submission" date="2022-05" db="EMBL/GenBank/DDBJ databases">
        <authorList>
            <person name="Park J.-S."/>
        </authorList>
    </citation>
    <scope>NUCLEOTIDE SEQUENCE [LARGE SCALE GENOMIC DNA]</scope>
    <source>
        <strain evidence="3 4">2012CJ34-2</strain>
    </source>
</reference>
<accession>A0ABT0PGD4</accession>
<feature type="chain" id="PRO_5045641426" evidence="1">
    <location>
        <begin position="27"/>
        <end position="416"/>
    </location>
</feature>
<dbReference type="InterPro" id="IPR035940">
    <property type="entry name" value="CAP_sf"/>
</dbReference>
<proteinExistence type="predicted"/>
<feature type="domain" description="SCP" evidence="2">
    <location>
        <begin position="30"/>
        <end position="142"/>
    </location>
</feature>
<gene>
    <name evidence="3" type="ORF">M3P05_10945</name>
</gene>
<protein>
    <submittedName>
        <fullName evidence="3">CAP domain-containing protein</fullName>
    </submittedName>
</protein>
<keyword evidence="1" id="KW-0732">Signal</keyword>
<sequence>MRLRKGVIAYGCVIPTTLILSAGVQANDVLDQINQARISNGLVPLKLQSQLQKAAQSHAHYMAINQISGHEEELGKGGFTGAGCSERVMAAGYASGKCSENISYGQALWRDSVENLFSAIYHRMGFLCFDFDEIGMAADKSAFKAKTSEHPAYYAYVMGNSFLRAACSQKSVSAGFYGMCRDRELVVNQYEYEKAENELFRKSAGMVIYPWDNQRDVPPAFENNEHPDPVPGIEITGQPVSVHFNPHLYRNKKIVVESFELWDQNNNTVALLPQKDKVSDSLNGIFTDFDFAWFPERPLLWDSLYNAQLVYKVNGISHKKEWSFRTRSLPFSHKIVVNHPGQKNHVKAGVEYAVILSPELSHSRIMSLKLEGCYAGDKCSVKAHNFNVASVIQRGSTTLTFRLHDGTHYTASFVAN</sequence>
<keyword evidence="4" id="KW-1185">Reference proteome</keyword>
<name>A0ABT0PGD4_9GAMM</name>
<feature type="signal peptide" evidence="1">
    <location>
        <begin position="1"/>
        <end position="26"/>
    </location>
</feature>
<dbReference type="Pfam" id="PF00188">
    <property type="entry name" value="CAP"/>
    <property type="match status" value="1"/>
</dbReference>
<organism evidence="3 4">
    <name type="scientific">Parendozoicomonas callyspongiae</name>
    <dbReference type="NCBI Taxonomy" id="2942213"/>
    <lineage>
        <taxon>Bacteria</taxon>
        <taxon>Pseudomonadati</taxon>
        <taxon>Pseudomonadota</taxon>
        <taxon>Gammaproteobacteria</taxon>
        <taxon>Oceanospirillales</taxon>
        <taxon>Endozoicomonadaceae</taxon>
        <taxon>Parendozoicomonas</taxon>
    </lineage>
</organism>
<evidence type="ECO:0000313" key="3">
    <source>
        <dbReference type="EMBL" id="MCL6270437.1"/>
    </source>
</evidence>
<dbReference type="PANTHER" id="PTHR31157:SF1">
    <property type="entry name" value="SCP DOMAIN-CONTAINING PROTEIN"/>
    <property type="match status" value="1"/>
</dbReference>
<evidence type="ECO:0000256" key="1">
    <source>
        <dbReference type="SAM" id="SignalP"/>
    </source>
</evidence>
<comment type="caution">
    <text evidence="3">The sequence shown here is derived from an EMBL/GenBank/DDBJ whole genome shotgun (WGS) entry which is preliminary data.</text>
</comment>
<dbReference type="PANTHER" id="PTHR31157">
    <property type="entry name" value="SCP DOMAIN-CONTAINING PROTEIN"/>
    <property type="match status" value="1"/>
</dbReference>
<dbReference type="EMBL" id="JAMFLX010000013">
    <property type="protein sequence ID" value="MCL6270437.1"/>
    <property type="molecule type" value="Genomic_DNA"/>
</dbReference>
<dbReference type="Gene3D" id="3.40.33.10">
    <property type="entry name" value="CAP"/>
    <property type="match status" value="1"/>
</dbReference>
<dbReference type="InterPro" id="IPR014044">
    <property type="entry name" value="CAP_dom"/>
</dbReference>
<dbReference type="CDD" id="cd05379">
    <property type="entry name" value="CAP_bacterial"/>
    <property type="match status" value="1"/>
</dbReference>